<evidence type="ECO:0000313" key="2">
    <source>
        <dbReference type="Proteomes" id="UP000024404"/>
    </source>
</evidence>
<dbReference type="EnsemblMetazoa" id="OVOC9867.1">
    <property type="protein sequence ID" value="OVOC9867.1"/>
    <property type="gene ID" value="WBGene00246676"/>
</dbReference>
<dbReference type="Proteomes" id="UP000024404">
    <property type="component" value="Unassembled WGS sequence"/>
</dbReference>
<keyword evidence="2" id="KW-1185">Reference proteome</keyword>
<evidence type="ECO:0000313" key="1">
    <source>
        <dbReference type="EnsemblMetazoa" id="OVOC9867.1"/>
    </source>
</evidence>
<reference evidence="2" key="1">
    <citation type="submission" date="2013-10" db="EMBL/GenBank/DDBJ databases">
        <title>Genome sequencing of Onchocerca volvulus.</title>
        <authorList>
            <person name="Cotton J."/>
            <person name="Tsai J."/>
            <person name="Stanley E."/>
            <person name="Tracey A."/>
            <person name="Holroyd N."/>
            <person name="Lustigman S."/>
            <person name="Berriman M."/>
        </authorList>
    </citation>
    <scope>NUCLEOTIDE SEQUENCE</scope>
</reference>
<proteinExistence type="predicted"/>
<accession>A0A8R1Y345</accession>
<name>A0A8R1Y345_ONCVO</name>
<protein>
    <submittedName>
        <fullName evidence="1">Uncharacterized protein</fullName>
    </submittedName>
</protein>
<dbReference type="EMBL" id="CMVM020000301">
    <property type="status" value="NOT_ANNOTATED_CDS"/>
    <property type="molecule type" value="Genomic_DNA"/>
</dbReference>
<organism evidence="1 2">
    <name type="scientific">Onchocerca volvulus</name>
    <dbReference type="NCBI Taxonomy" id="6282"/>
    <lineage>
        <taxon>Eukaryota</taxon>
        <taxon>Metazoa</taxon>
        <taxon>Ecdysozoa</taxon>
        <taxon>Nematoda</taxon>
        <taxon>Chromadorea</taxon>
        <taxon>Rhabditida</taxon>
        <taxon>Spirurina</taxon>
        <taxon>Spiruromorpha</taxon>
        <taxon>Filarioidea</taxon>
        <taxon>Onchocercidae</taxon>
        <taxon>Onchocerca</taxon>
    </lineage>
</organism>
<sequence length="77" mass="9038">METAWLADILINDNYDKTTKIPEKLLEDKAAQKNFCIINVAQFMLHEILRIFHEAKHTCKCTYMRTIRNIHAFSLVA</sequence>
<dbReference type="AlphaFoldDB" id="A0A8R1Y345"/>
<reference evidence="1" key="2">
    <citation type="submission" date="2022-06" db="UniProtKB">
        <authorList>
            <consortium name="EnsemblMetazoa"/>
        </authorList>
    </citation>
    <scope>IDENTIFICATION</scope>
</reference>